<feature type="transmembrane region" description="Helical" evidence="7">
    <location>
        <begin position="320"/>
        <end position="343"/>
    </location>
</feature>
<evidence type="ECO:0000313" key="13">
    <source>
        <dbReference type="Proteomes" id="UP001271263"/>
    </source>
</evidence>
<keyword evidence="3 7" id="KW-0812">Transmembrane</keyword>
<proteinExistence type="inferred from homology"/>
<evidence type="ECO:0000256" key="7">
    <source>
        <dbReference type="SAM" id="Phobius"/>
    </source>
</evidence>
<sequence>MKKSSVMLSHIGVWLLLIFSVAAQAFDMASYEAKLIKEVNQAELQYQRQVAKVSKSRQPILNELSSLEVELIELRQQLLGQTRAQDDAYLSVQAMEQRLSQWQEQNRYIFNLLMRHSGNQQGSPLALVHGELTSIGGKLAPSWHPGKAIASNGALVTGQILRLGPLGYLHHDNQLSILNMQGADKHKVAEISLTLTVDETFPRSLPVDITGNRAITIEANHKSWYERINQGGFWVFPILAMGLLAFAVAVFKAWQLRGQPKPDCGFISRYLADGVLPLADGWQALLVAKAEQHQGCGSDAMADYLHQYLLTIKAKQEKGMALIAATAAVAPLMGLLGTVGGMIQTFEMMNLFGNQDSSVLSGGISEALVTTELGLVVAIPALLLHAWLSRKHQGVLSQLEADAGLLCQLGDR</sequence>
<dbReference type="RefSeq" id="WP_201797580.1">
    <property type="nucleotide sequence ID" value="NZ_JAPMLA010000005.1"/>
</dbReference>
<keyword evidence="6" id="KW-0813">Transport</keyword>
<keyword evidence="8" id="KW-0732">Signal</keyword>
<evidence type="ECO:0000256" key="5">
    <source>
        <dbReference type="ARBA" id="ARBA00023136"/>
    </source>
</evidence>
<keyword evidence="6" id="KW-0653">Protein transport</keyword>
<evidence type="ECO:0000256" key="2">
    <source>
        <dbReference type="ARBA" id="ARBA00022475"/>
    </source>
</evidence>
<dbReference type="Proteomes" id="UP001271263">
    <property type="component" value="Unassembled WGS sequence"/>
</dbReference>
<keyword evidence="13" id="KW-1185">Reference proteome</keyword>
<dbReference type="AlphaFoldDB" id="A0AAW8NKZ2"/>
<evidence type="ECO:0000256" key="3">
    <source>
        <dbReference type="ARBA" id="ARBA00022692"/>
    </source>
</evidence>
<feature type="signal peptide" evidence="8">
    <location>
        <begin position="1"/>
        <end position="25"/>
    </location>
</feature>
<dbReference type="InterPro" id="IPR002898">
    <property type="entry name" value="MotA_ExbB_proton_chnl"/>
</dbReference>
<evidence type="ECO:0000256" key="4">
    <source>
        <dbReference type="ARBA" id="ARBA00022989"/>
    </source>
</evidence>
<dbReference type="Pfam" id="PF01618">
    <property type="entry name" value="MotA_ExbB"/>
    <property type="match status" value="1"/>
</dbReference>
<evidence type="ECO:0000256" key="6">
    <source>
        <dbReference type="RuleBase" id="RU004057"/>
    </source>
</evidence>
<dbReference type="PANTHER" id="PTHR30625:SF11">
    <property type="entry name" value="MOTA_TOLQ_EXBB PROTON CHANNEL DOMAIN-CONTAINING PROTEIN"/>
    <property type="match status" value="1"/>
</dbReference>
<dbReference type="GO" id="GO:0005886">
    <property type="term" value="C:plasma membrane"/>
    <property type="evidence" value="ECO:0007669"/>
    <property type="project" value="UniProtKB-SubCell"/>
</dbReference>
<dbReference type="Proteomes" id="UP001259340">
    <property type="component" value="Unassembled WGS sequence"/>
</dbReference>
<dbReference type="InterPro" id="IPR050790">
    <property type="entry name" value="ExbB/TolQ_transport"/>
</dbReference>
<comment type="similarity">
    <text evidence="6">Belongs to the exbB/tolQ family.</text>
</comment>
<evidence type="ECO:0000256" key="8">
    <source>
        <dbReference type="SAM" id="SignalP"/>
    </source>
</evidence>
<feature type="domain" description="MotA/TolQ/ExbB proton channel" evidence="9">
    <location>
        <begin position="293"/>
        <end position="400"/>
    </location>
</feature>
<name>A0AAW8NKZ2_9GAMM</name>
<feature type="chain" id="PRO_5043903093" evidence="8">
    <location>
        <begin position="26"/>
        <end position="412"/>
    </location>
</feature>
<evidence type="ECO:0000259" key="9">
    <source>
        <dbReference type="Pfam" id="PF01618"/>
    </source>
</evidence>
<feature type="transmembrane region" description="Helical" evidence="7">
    <location>
        <begin position="363"/>
        <end position="388"/>
    </location>
</feature>
<comment type="caution">
    <text evidence="10">The sequence shown here is derived from an EMBL/GenBank/DDBJ whole genome shotgun (WGS) entry which is preliminary data.</text>
</comment>
<evidence type="ECO:0000256" key="1">
    <source>
        <dbReference type="ARBA" id="ARBA00004651"/>
    </source>
</evidence>
<reference evidence="11 13" key="1">
    <citation type="journal article" date="2022" name="bioRxiv">
        <title>Prophages regulate Shewanella fidelis 3313 motility and biofilm formation: implications for gut colonization dynamics in Ciona robusta.</title>
        <authorList>
            <person name="Natarajan O."/>
            <person name="Gibboney S.L."/>
            <person name="Young M.N."/>
            <person name="Lim S.J."/>
            <person name="Pluta N."/>
            <person name="Atkinson C.G."/>
            <person name="Leigh B.A."/>
            <person name="Liberti A."/>
            <person name="Kees E.D."/>
            <person name="Breitbart M."/>
            <person name="Gralnick J.A."/>
            <person name="Dishaw L.J."/>
        </authorList>
    </citation>
    <scope>NUCLEOTIDE SEQUENCE [LARGE SCALE GENOMIC DNA]</scope>
    <source>
        <strain evidence="11 13">JG4066</strain>
    </source>
</reference>
<evidence type="ECO:0000313" key="12">
    <source>
        <dbReference type="Proteomes" id="UP001259340"/>
    </source>
</evidence>
<dbReference type="EMBL" id="JAPMLE010000001">
    <property type="protein sequence ID" value="MDR8522573.1"/>
    <property type="molecule type" value="Genomic_DNA"/>
</dbReference>
<comment type="subcellular location">
    <subcellularLocation>
        <location evidence="1">Cell membrane</location>
        <topology evidence="1">Multi-pass membrane protein</topology>
    </subcellularLocation>
    <subcellularLocation>
        <location evidence="6">Membrane</location>
        <topology evidence="6">Multi-pass membrane protein</topology>
    </subcellularLocation>
</comment>
<dbReference type="EMBL" id="JAPMLD010000004">
    <property type="protein sequence ID" value="MDW4824652.1"/>
    <property type="molecule type" value="Genomic_DNA"/>
</dbReference>
<evidence type="ECO:0000313" key="11">
    <source>
        <dbReference type="EMBL" id="MDW4824652.1"/>
    </source>
</evidence>
<evidence type="ECO:0000313" key="10">
    <source>
        <dbReference type="EMBL" id="MDR8522573.1"/>
    </source>
</evidence>
<keyword evidence="5 7" id="KW-0472">Membrane</keyword>
<protein>
    <submittedName>
        <fullName evidence="10">MotA/TolQ/ExbB proton channel family protein</fullName>
    </submittedName>
</protein>
<dbReference type="GO" id="GO:0017038">
    <property type="term" value="P:protein import"/>
    <property type="evidence" value="ECO:0007669"/>
    <property type="project" value="TreeGrafter"/>
</dbReference>
<feature type="transmembrane region" description="Helical" evidence="7">
    <location>
        <begin position="231"/>
        <end position="251"/>
    </location>
</feature>
<reference evidence="10" key="2">
    <citation type="submission" date="2022-11" db="EMBL/GenBank/DDBJ databases">
        <title>Prophages regulate Shewanella fidelis motility and biofilm formation: implications for gut colonization dynamics in Ciona robusta.</title>
        <authorList>
            <person name="Natarajan O."/>
            <person name="Gibboney S.L."/>
            <person name="Young M.N."/>
            <person name="Lim S.J."/>
            <person name="Pluta N."/>
            <person name="Atkinson C.G.F."/>
            <person name="Leigh B.A."/>
            <person name="Liberti A."/>
            <person name="Kees E."/>
            <person name="Breitbart M."/>
            <person name="Gralnick J."/>
            <person name="Dishaw L.J."/>
        </authorList>
    </citation>
    <scope>NUCLEOTIDE SEQUENCE</scope>
    <source>
        <strain evidence="10">3313</strain>
    </source>
</reference>
<organism evidence="10 12">
    <name type="scientific">Shewanella fidelis</name>
    <dbReference type="NCBI Taxonomy" id="173509"/>
    <lineage>
        <taxon>Bacteria</taxon>
        <taxon>Pseudomonadati</taxon>
        <taxon>Pseudomonadota</taxon>
        <taxon>Gammaproteobacteria</taxon>
        <taxon>Alteromonadales</taxon>
        <taxon>Shewanellaceae</taxon>
        <taxon>Shewanella</taxon>
    </lineage>
</organism>
<dbReference type="PANTHER" id="PTHR30625">
    <property type="entry name" value="PROTEIN TOLQ"/>
    <property type="match status" value="1"/>
</dbReference>
<keyword evidence="2" id="KW-1003">Cell membrane</keyword>
<keyword evidence="4 7" id="KW-1133">Transmembrane helix</keyword>
<accession>A0AAW8NKZ2</accession>
<gene>
    <name evidence="10" type="ORF">OS133_02530</name>
    <name evidence="11" type="ORF">OS134_11340</name>
</gene>